<comment type="function">
    <text evidence="5">RNA-binding component of the cleavage and polyadenylation factor (CPF) complex, which plays a key role in polyadenylation-dependent pre-mRNA 3'-end formation and cooperates with cleavage factors including the CFIA complex and NAB4/CFIB. Involved in poly(A) site recognition. May be involved in coupling transcription termination and mRNA 3'-end formation.</text>
</comment>
<keyword evidence="4" id="KW-0539">Nucleus</keyword>
<dbReference type="GO" id="GO:0006397">
    <property type="term" value="P:mRNA processing"/>
    <property type="evidence" value="ECO:0007669"/>
    <property type="project" value="UniProtKB-KW"/>
</dbReference>
<dbReference type="Gene3D" id="2.130.10.10">
    <property type="entry name" value="YVTN repeat-like/Quinoprotein amine dehydrogenase"/>
    <property type="match status" value="3"/>
</dbReference>
<evidence type="ECO:0000256" key="4">
    <source>
        <dbReference type="ARBA" id="ARBA00023242"/>
    </source>
</evidence>
<dbReference type="GeneID" id="34528791"/>
<evidence type="ECO:0000313" key="14">
    <source>
        <dbReference type="EMBL" id="CCK73011.1"/>
    </source>
</evidence>
<feature type="compositionally biased region" description="Acidic residues" evidence="10">
    <location>
        <begin position="446"/>
        <end position="457"/>
    </location>
</feature>
<feature type="domain" description="RSE1/DDB1/CPSF1 C-terminal" evidence="11">
    <location>
        <begin position="975"/>
        <end position="1306"/>
    </location>
</feature>
<dbReference type="GO" id="GO:0003723">
    <property type="term" value="F:RNA binding"/>
    <property type="evidence" value="ECO:0007669"/>
    <property type="project" value="UniProtKB-KW"/>
</dbReference>
<dbReference type="HOGENOM" id="CLU_002414_2_1_1"/>
<keyword evidence="15" id="KW-1185">Reference proteome</keyword>
<dbReference type="RefSeq" id="XP_022467255.1">
    <property type="nucleotide sequence ID" value="XM_022611017.1"/>
</dbReference>
<proteinExistence type="inferred from homology"/>
<dbReference type="KEGG" id="kng:KNAG_0M01580"/>
<dbReference type="InterPro" id="IPR050358">
    <property type="entry name" value="RSE1/DDB1/CFT1"/>
</dbReference>
<feature type="domain" description="RSE1/DDB1/CPSF1 second beta-propeller" evidence="13">
    <location>
        <begin position="544"/>
        <end position="900"/>
    </location>
</feature>
<evidence type="ECO:0000259" key="12">
    <source>
        <dbReference type="Pfam" id="PF10433"/>
    </source>
</evidence>
<name>J7SBF9_HUIN7</name>
<keyword evidence="2" id="KW-0507">mRNA processing</keyword>
<dbReference type="InterPro" id="IPR058543">
    <property type="entry name" value="Beta-prop_RSE1/DDB1/CPSF1_2nd"/>
</dbReference>
<reference evidence="14 15" key="1">
    <citation type="journal article" date="2011" name="Proc. Natl. Acad. Sci. U.S.A.">
        <title>Evolutionary erosion of yeast sex chromosomes by mating-type switching accidents.</title>
        <authorList>
            <person name="Gordon J.L."/>
            <person name="Armisen D."/>
            <person name="Proux-Wera E."/>
            <person name="Oheigeartaigh S.S."/>
            <person name="Byrne K.P."/>
            <person name="Wolfe K.H."/>
        </authorList>
    </citation>
    <scope>NUCLEOTIDE SEQUENCE [LARGE SCALE GENOMIC DNA]</scope>
    <source>
        <strain evidence="15">ATCC MYA-139 / BCRC 22969 / CBS 8797 / CCRC 22969 / KCTC 17520 / NBRC 10181 / NCYC 3082</strain>
    </source>
</reference>
<dbReference type="Pfam" id="PF03178">
    <property type="entry name" value="CPSF_A"/>
    <property type="match status" value="1"/>
</dbReference>
<organism evidence="14 15">
    <name type="scientific">Huiozyma naganishii (strain ATCC MYA-139 / BCRC 22969 / CBS 8797 / KCTC 17520 / NBRC 10181 / NCYC 3082 / Yp74L-3)</name>
    <name type="common">Yeast</name>
    <name type="synonym">Kazachstania naganishii</name>
    <dbReference type="NCBI Taxonomy" id="1071383"/>
    <lineage>
        <taxon>Eukaryota</taxon>
        <taxon>Fungi</taxon>
        <taxon>Dikarya</taxon>
        <taxon>Ascomycota</taxon>
        <taxon>Saccharomycotina</taxon>
        <taxon>Saccharomycetes</taxon>
        <taxon>Saccharomycetales</taxon>
        <taxon>Saccharomycetaceae</taxon>
        <taxon>Huiozyma</taxon>
    </lineage>
</organism>
<evidence type="ECO:0000256" key="9">
    <source>
        <dbReference type="ARBA" id="ARBA00041264"/>
    </source>
</evidence>
<dbReference type="OMA" id="PMTKFKL"/>
<dbReference type="FunFam" id="2.130.10.10:FF:000937">
    <property type="entry name" value="Cft1p"/>
    <property type="match status" value="1"/>
</dbReference>
<accession>J7SBF9</accession>
<evidence type="ECO:0000256" key="1">
    <source>
        <dbReference type="ARBA" id="ARBA00004123"/>
    </source>
</evidence>
<evidence type="ECO:0000256" key="8">
    <source>
        <dbReference type="ARBA" id="ARBA00039443"/>
    </source>
</evidence>
<dbReference type="InterPro" id="IPR018846">
    <property type="entry name" value="Beta-prop_RSE1/DDB1/CPSF1_1st"/>
</dbReference>
<dbReference type="Pfam" id="PF10433">
    <property type="entry name" value="Beta-prop_RSE1_1st"/>
    <property type="match status" value="1"/>
</dbReference>
<sequence length="1345" mass="151851">MNVYDDITEATVVSHSVTGHFTTADYVELLIVRTNLLSIYKVTESGKLLLTHEFKLQARITDLALVGSVENTGLNYLLLGIGNCKLSIVKFNSLNNSLETISLHYYEEKFKANSFIELAKKTELRIDPQNRCALLFNNDNIVILPFSQQQEEEDYGEEEEEEDNYNMEDGPNVKKLKLESASTNLTLPSIITDSKKLDSTIENVVDIQFLRNFSRPTLGILYQPKLTWAGNLQLNPLPTKFLVISLNIAVSELEGTVITKLEGLPWDSHTLIPTWNGCVLLGSNEVSYIDNTGVLQSAIFLNSYADASLRKVRVVDHTDQQITLNKDLVKSLWSAPTKESGGADEILLLMDESSNLYYIQLEFEGRLMTKFDMINLPIVNDIFVHNLHPTCITRIDESKHNININLFIGFQTGDSLVVRLNNIRSAIETRHEYKQTSSESGLGKVEDEDEDEDDLYGDDGAHDKNASVNNDNAVVHTVQPFDIEMMSCLRNIGPVTSLVIGEASSVQPVIKGLPNPNKGEYSLVATCGNGTGSNLMVGQISVQPEVELALKFISVTQIWNLKVKNRDKYLITTDSTKTKSDIYEIENNFALYKQGRLRRDATTVYISMFGGEKRIVQVTTNHLYLYDTNFRRLFLNKFNYEVVHVSVMDPYLLITLSRGDIMIFELESKHKKKLIKIDLPEVLKEMVITSGLILKSNMCNELLPTIEDPDEEQMLFTFVTADNKIITFTKNHNDCVFELNGIDGLNEQLFICTYQLPNEIIPDPSIKQIMINKLGQDVKTEYLTVLTFGGEIYQYRKSATRSSRFFKDSLRNNLPVTGAPDNAYAKGVSSIERIMHYVPDYNGYSVIFVTGKVPYLLIKEDDSVPRVFQFANIPLVSMTTWGNKSIMCVDDIKNARVYTLDCSDVYYGNKIPLKRVTINSVMENYMTLTNVAYHERTKTYIVSYSREIDFVAKGEDGEVVPVGIVDDAPHAKSVQSGLLLINPTTWSVIDKIDFEPDSLVNDIKSMFIQLNSRTKRKIEYVVVGTSFVGTEDLPATGSFQMYDIAEVVPEPGKPDTNYKIKQFFKEELRSAVTSVCDISGRFVISQSQKLMVRDAQEDNSVVPVAFLDIPLFTADMKSFGNLLIIGDAMQGIQLVGFDAEPYRMIPLGRSVLKFETLSLEFLVNGGDLYFTLIDRNDILHVLKYAPDEPNSLSGQRLIHCSSFNMYSTTSCTRLIPKNELFVDGPLNPAIQSYQVIGGQADGSLFKVMPVPETVYRRLYVVQQQIIDKETPLAGINPKMERLSNDYYQTSHLLRPMLDYNVVKQFCAMSIPKRTTLAHKLGKRAHFDIWRDVINLEFSLKALCNN</sequence>
<dbReference type="eggNOG" id="KOG1896">
    <property type="taxonomic scope" value="Eukaryota"/>
</dbReference>
<feature type="region of interest" description="Disordered" evidence="10">
    <location>
        <begin position="152"/>
        <end position="171"/>
    </location>
</feature>
<protein>
    <recommendedName>
        <fullName evidence="8">Protein CFT1</fullName>
    </recommendedName>
    <alternativeName>
        <fullName evidence="9">Cleavage factor two protein 1</fullName>
    </alternativeName>
    <alternativeName>
        <fullName evidence="7">Protein cft1</fullName>
    </alternativeName>
</protein>
<reference evidence="15" key="2">
    <citation type="submission" date="2012-08" db="EMBL/GenBank/DDBJ databases">
        <title>Genome sequence of Kazachstania naganishii.</title>
        <authorList>
            <person name="Gordon J.L."/>
            <person name="Armisen D."/>
            <person name="Proux-Wera E."/>
            <person name="OhEigeartaigh S.S."/>
            <person name="Byrne K.P."/>
            <person name="Wolfe K.H."/>
        </authorList>
    </citation>
    <scope>NUCLEOTIDE SEQUENCE [LARGE SCALE GENOMIC DNA]</scope>
    <source>
        <strain evidence="15">ATCC MYA-139 / BCRC 22969 / CBS 8797 / CCRC 22969 / KCTC 17520 / NBRC 10181 / NCYC 3082</strain>
    </source>
</reference>
<keyword evidence="3" id="KW-0694">RNA-binding</keyword>
<gene>
    <name evidence="14" type="primary">KNAG0M01580</name>
    <name evidence="14" type="ordered locus">KNAG_0M01580</name>
</gene>
<comment type="subcellular location">
    <subcellularLocation>
        <location evidence="1">Nucleus</location>
    </subcellularLocation>
</comment>
<evidence type="ECO:0000256" key="7">
    <source>
        <dbReference type="ARBA" id="ARBA00039187"/>
    </source>
</evidence>
<dbReference type="GO" id="GO:0005847">
    <property type="term" value="C:mRNA cleavage and polyadenylation specificity factor complex"/>
    <property type="evidence" value="ECO:0007669"/>
    <property type="project" value="EnsemblFungi"/>
</dbReference>
<dbReference type="EMBL" id="HE978326">
    <property type="protein sequence ID" value="CCK73011.1"/>
    <property type="molecule type" value="Genomic_DNA"/>
</dbReference>
<dbReference type="GO" id="GO:0006369">
    <property type="term" value="P:termination of RNA polymerase II transcription"/>
    <property type="evidence" value="ECO:0007669"/>
    <property type="project" value="EnsemblFungi"/>
</dbReference>
<dbReference type="OrthoDB" id="6109at2759"/>
<evidence type="ECO:0000256" key="10">
    <source>
        <dbReference type="SAM" id="MobiDB-lite"/>
    </source>
</evidence>
<feature type="region of interest" description="Disordered" evidence="10">
    <location>
        <begin position="431"/>
        <end position="468"/>
    </location>
</feature>
<dbReference type="InterPro" id="IPR004871">
    <property type="entry name" value="RSE1/DDB1/CPSF1_C"/>
</dbReference>
<evidence type="ECO:0000259" key="11">
    <source>
        <dbReference type="Pfam" id="PF03178"/>
    </source>
</evidence>
<evidence type="ECO:0000313" key="15">
    <source>
        <dbReference type="Proteomes" id="UP000006310"/>
    </source>
</evidence>
<evidence type="ECO:0000256" key="5">
    <source>
        <dbReference type="ARBA" id="ARBA00037232"/>
    </source>
</evidence>
<evidence type="ECO:0000256" key="3">
    <source>
        <dbReference type="ARBA" id="ARBA00022884"/>
    </source>
</evidence>
<comment type="similarity">
    <text evidence="6">Belongs to the CFT1 family.</text>
</comment>
<dbReference type="STRING" id="1071383.J7SBF9"/>
<feature type="compositionally biased region" description="Acidic residues" evidence="10">
    <location>
        <begin position="152"/>
        <end position="166"/>
    </location>
</feature>
<feature type="domain" description="RSE1/DDB1/CPSF1 first beta-propeller" evidence="12">
    <location>
        <begin position="12"/>
        <end position="424"/>
    </location>
</feature>
<evidence type="ECO:0000256" key="2">
    <source>
        <dbReference type="ARBA" id="ARBA00022664"/>
    </source>
</evidence>
<evidence type="ECO:0000259" key="13">
    <source>
        <dbReference type="Pfam" id="PF23726"/>
    </source>
</evidence>
<dbReference type="Proteomes" id="UP000006310">
    <property type="component" value="Chromosome 13"/>
</dbReference>
<dbReference type="PANTHER" id="PTHR10644">
    <property type="entry name" value="DNA REPAIR/RNA PROCESSING CPSF FAMILY"/>
    <property type="match status" value="1"/>
</dbReference>
<dbReference type="Pfam" id="PF23726">
    <property type="entry name" value="Beta-prop_RSE1_2nd"/>
    <property type="match status" value="1"/>
</dbReference>
<evidence type="ECO:0000256" key="6">
    <source>
        <dbReference type="ARBA" id="ARBA00038304"/>
    </source>
</evidence>
<dbReference type="InterPro" id="IPR015943">
    <property type="entry name" value="WD40/YVTN_repeat-like_dom_sf"/>
</dbReference>